<organism evidence="1 2">
    <name type="scientific">Cinchona calisaya</name>
    <dbReference type="NCBI Taxonomy" id="153742"/>
    <lineage>
        <taxon>Eukaryota</taxon>
        <taxon>Viridiplantae</taxon>
        <taxon>Streptophyta</taxon>
        <taxon>Embryophyta</taxon>
        <taxon>Tracheophyta</taxon>
        <taxon>Spermatophyta</taxon>
        <taxon>Magnoliopsida</taxon>
        <taxon>eudicotyledons</taxon>
        <taxon>Gunneridae</taxon>
        <taxon>Pentapetalae</taxon>
        <taxon>asterids</taxon>
        <taxon>lamiids</taxon>
        <taxon>Gentianales</taxon>
        <taxon>Rubiaceae</taxon>
        <taxon>Cinchonoideae</taxon>
        <taxon>Cinchoneae</taxon>
        <taxon>Cinchona</taxon>
    </lineage>
</organism>
<evidence type="ECO:0000313" key="1">
    <source>
        <dbReference type="EMBL" id="KAL3520504.1"/>
    </source>
</evidence>
<dbReference type="EMBL" id="JBJUIK010000008">
    <property type="protein sequence ID" value="KAL3520504.1"/>
    <property type="molecule type" value="Genomic_DNA"/>
</dbReference>
<sequence>MNATYFLSCYFSSNPLRTVRTRSNPRILPNLKSGEGSSKKEPVILNKSDPSMQPKAIVTDAISLQVILLGSKIPQLEKEIMMQDLTPRSRKLLRPYLDHRAPLTLFFGHLLLLLIMKVLPESLREIAFRWKCPNSKSTGEPKPPG</sequence>
<evidence type="ECO:0000313" key="2">
    <source>
        <dbReference type="Proteomes" id="UP001630127"/>
    </source>
</evidence>
<name>A0ABD2ZMZ1_9GENT</name>
<keyword evidence="2" id="KW-1185">Reference proteome</keyword>
<gene>
    <name evidence="1" type="ORF">ACH5RR_018653</name>
</gene>
<accession>A0ABD2ZMZ1</accession>
<dbReference type="AlphaFoldDB" id="A0ABD2ZMZ1"/>
<proteinExistence type="predicted"/>
<protein>
    <submittedName>
        <fullName evidence="1">Uncharacterized protein</fullName>
    </submittedName>
</protein>
<reference evidence="1 2" key="1">
    <citation type="submission" date="2024-11" db="EMBL/GenBank/DDBJ databases">
        <title>A near-complete genome assembly of Cinchona calisaya.</title>
        <authorList>
            <person name="Lian D.C."/>
            <person name="Zhao X.W."/>
            <person name="Wei L."/>
        </authorList>
    </citation>
    <scope>NUCLEOTIDE SEQUENCE [LARGE SCALE GENOMIC DNA]</scope>
    <source>
        <tissue evidence="1">Nenye</tissue>
    </source>
</reference>
<dbReference type="Proteomes" id="UP001630127">
    <property type="component" value="Unassembled WGS sequence"/>
</dbReference>
<comment type="caution">
    <text evidence="1">The sequence shown here is derived from an EMBL/GenBank/DDBJ whole genome shotgun (WGS) entry which is preliminary data.</text>
</comment>